<keyword evidence="3" id="KW-1185">Reference proteome</keyword>
<feature type="compositionally biased region" description="Polar residues" evidence="1">
    <location>
        <begin position="16"/>
        <end position="31"/>
    </location>
</feature>
<name>A0AAD6ICX8_PENCN</name>
<proteinExistence type="predicted"/>
<dbReference type="Gene3D" id="1.20.5.170">
    <property type="match status" value="1"/>
</dbReference>
<reference evidence="2" key="2">
    <citation type="submission" date="2023-01" db="EMBL/GenBank/DDBJ databases">
        <authorList>
            <person name="Petersen C."/>
        </authorList>
    </citation>
    <scope>NUCLEOTIDE SEQUENCE</scope>
    <source>
        <strain evidence="2">IBT 15450</strain>
    </source>
</reference>
<dbReference type="EMBL" id="JAQJZL010000004">
    <property type="protein sequence ID" value="KAJ6043561.1"/>
    <property type="molecule type" value="Genomic_DNA"/>
</dbReference>
<evidence type="ECO:0000256" key="1">
    <source>
        <dbReference type="SAM" id="MobiDB-lite"/>
    </source>
</evidence>
<dbReference type="PANTHER" id="PTHR38116:SF8">
    <property type="entry name" value="BZIP DOMAIN-CONTAINING PROTEIN"/>
    <property type="match status" value="1"/>
</dbReference>
<protein>
    <recommendedName>
        <fullName evidence="4">BZIP domain-containing protein</fullName>
    </recommendedName>
</protein>
<feature type="compositionally biased region" description="Low complexity" evidence="1">
    <location>
        <begin position="1"/>
        <end position="10"/>
    </location>
</feature>
<dbReference type="InterPro" id="IPR021833">
    <property type="entry name" value="DUF3425"/>
</dbReference>
<dbReference type="AlphaFoldDB" id="A0AAD6ICX8"/>
<gene>
    <name evidence="2" type="ORF">N7460_004916</name>
</gene>
<evidence type="ECO:0008006" key="4">
    <source>
        <dbReference type="Google" id="ProtNLM"/>
    </source>
</evidence>
<dbReference type="CDD" id="cd14688">
    <property type="entry name" value="bZIP_YAP"/>
    <property type="match status" value="1"/>
</dbReference>
<evidence type="ECO:0000313" key="3">
    <source>
        <dbReference type="Proteomes" id="UP001219568"/>
    </source>
</evidence>
<evidence type="ECO:0000313" key="2">
    <source>
        <dbReference type="EMBL" id="KAJ6043561.1"/>
    </source>
</evidence>
<dbReference type="Pfam" id="PF11905">
    <property type="entry name" value="DUF3425"/>
    <property type="match status" value="1"/>
</dbReference>
<organism evidence="2 3">
    <name type="scientific">Penicillium canescens</name>
    <dbReference type="NCBI Taxonomy" id="5083"/>
    <lineage>
        <taxon>Eukaryota</taxon>
        <taxon>Fungi</taxon>
        <taxon>Dikarya</taxon>
        <taxon>Ascomycota</taxon>
        <taxon>Pezizomycotina</taxon>
        <taxon>Eurotiomycetes</taxon>
        <taxon>Eurotiomycetidae</taxon>
        <taxon>Eurotiales</taxon>
        <taxon>Aspergillaceae</taxon>
        <taxon>Penicillium</taxon>
    </lineage>
</organism>
<comment type="caution">
    <text evidence="2">The sequence shown here is derived from an EMBL/GenBank/DDBJ whole genome shotgun (WGS) entry which is preliminary data.</text>
</comment>
<accession>A0AAD6ICX8</accession>
<sequence length="272" mass="31727">MQRGSSQSSSPPRFNGCSSGLEQSNDWSGINDSKMRRKLQNRLNQRAYRQRRHAQSGRVNEGRLVLSSDNRSQTKHPSRWLSIDETESLIKEFSESSFRSYARGSPTADHLIILSKLNVYRAFIQNLSIIGITPHRDWISQKAISPFNTRTLEHVDNRKLPDSLRPTQMQCKILHHPWLDFFPFRRMRENLIAAGDALDDGQLCIDIMGFWDISTKNCNLLVWGEPSEPGSWEVTEEFLRKWPWVLHGVPELIKSTNYWRNKRGENIIFRYI</sequence>
<dbReference type="Proteomes" id="UP001219568">
    <property type="component" value="Unassembled WGS sequence"/>
</dbReference>
<dbReference type="PANTHER" id="PTHR38116">
    <property type="entry name" value="CHROMOSOME 7, WHOLE GENOME SHOTGUN SEQUENCE"/>
    <property type="match status" value="1"/>
</dbReference>
<reference evidence="2" key="1">
    <citation type="journal article" date="2023" name="IMA Fungus">
        <title>Comparative genomic study of the Penicillium genus elucidates a diverse pangenome and 15 lateral gene transfer events.</title>
        <authorList>
            <person name="Petersen C."/>
            <person name="Sorensen T."/>
            <person name="Nielsen M.R."/>
            <person name="Sondergaard T.E."/>
            <person name="Sorensen J.L."/>
            <person name="Fitzpatrick D.A."/>
            <person name="Frisvad J.C."/>
            <person name="Nielsen K.L."/>
        </authorList>
    </citation>
    <scope>NUCLEOTIDE SEQUENCE</scope>
    <source>
        <strain evidence="2">IBT 15450</strain>
    </source>
</reference>
<feature type="region of interest" description="Disordered" evidence="1">
    <location>
        <begin position="1"/>
        <end position="78"/>
    </location>
</feature>